<dbReference type="InterPro" id="IPR051601">
    <property type="entry name" value="Serine_prot/Carboxylest_S33"/>
</dbReference>
<protein>
    <submittedName>
        <fullName evidence="6">Alpha/beta fold hydrolase</fullName>
    </submittedName>
</protein>
<dbReference type="GO" id="GO:0016787">
    <property type="term" value="F:hydrolase activity"/>
    <property type="evidence" value="ECO:0007669"/>
    <property type="project" value="UniProtKB-KW"/>
</dbReference>
<accession>A0A853ERN3</accession>
<evidence type="ECO:0000256" key="3">
    <source>
        <dbReference type="ARBA" id="ARBA00022801"/>
    </source>
</evidence>
<keyword evidence="3 6" id="KW-0378">Hydrolase</keyword>
<evidence type="ECO:0000256" key="4">
    <source>
        <dbReference type="SAM" id="MobiDB-lite"/>
    </source>
</evidence>
<evidence type="ECO:0000259" key="5">
    <source>
        <dbReference type="Pfam" id="PF08386"/>
    </source>
</evidence>
<reference evidence="6 7" key="1">
    <citation type="submission" date="2020-07" db="EMBL/GenBank/DDBJ databases">
        <title>MOT database genomes.</title>
        <authorList>
            <person name="Joseph S."/>
            <person name="Aduse-Opoku J."/>
            <person name="Hashim A."/>
            <person name="Wade W."/>
            <person name="Curtis M."/>
        </authorList>
    </citation>
    <scope>NUCLEOTIDE SEQUENCE [LARGE SCALE GENOMIC DNA]</scope>
    <source>
        <strain evidence="6 7">WMus004</strain>
    </source>
</reference>
<feature type="domain" description="Peptidase S33 tripeptidyl aminopeptidase-like C-terminal" evidence="5">
    <location>
        <begin position="448"/>
        <end position="538"/>
    </location>
</feature>
<dbReference type="SUPFAM" id="SSF53474">
    <property type="entry name" value="alpha/beta-Hydrolases"/>
    <property type="match status" value="1"/>
</dbReference>
<proteinExistence type="inferred from homology"/>
<sequence length="542" mass="56335">MAVSTALALGATAIAAVPADRHPHDEATIPAGLERFYGQDVEWYPCVADGGMTASQEDTGFQCATVEVPLDYENPEGQTIQIAMKKHEATADKREGSLFINPGGPGGSGVTAVQGLAQPEGGLVSTDVAAAYDVIGFDPRGVGASTAIRCEPPAGADAADGAGAPADGQAAADQTPQDPGALDSLGDPLEPEDSPADPGTEPSFVEQIQGYQAYAAQRAAQCAQYTQPAELLDHVDTVSAARDLDVLRALSGEYDLDYLGYSYGTYLGAIYAELFPENTGRLVLDGAVDPALNQAQSDREQSLAFEASRRAYLEHCLGAEDCPLSGDVDAASAQLDDFIRGLEAEPLPTADPAVQLTGAHVESAIVWALYRSEAWPALTQGLAQAMTQGDGSILAQMAGVGEEVVRGDAGQAITCLDYPVEGDIPTWEQNYLRDVADAPHYGGRAGDAFCQAWGHNGTRAPAPIHARTAAPILVIGTTGDPATPYSGAVALAEQLDSGELLTWEGNGHVAYTRAGDCVNKAVDAYLLTGQMPQDGLVCTGQE</sequence>
<evidence type="ECO:0000313" key="6">
    <source>
        <dbReference type="EMBL" id="NYS70326.1"/>
    </source>
</evidence>
<evidence type="ECO:0000256" key="2">
    <source>
        <dbReference type="ARBA" id="ARBA00022729"/>
    </source>
</evidence>
<dbReference type="PANTHER" id="PTHR43248:SF29">
    <property type="entry name" value="TRIPEPTIDYL AMINOPEPTIDASE"/>
    <property type="match status" value="1"/>
</dbReference>
<name>A0A853ERN3_9ACTO</name>
<keyword evidence="2" id="KW-0732">Signal</keyword>
<dbReference type="Pfam" id="PF08386">
    <property type="entry name" value="Abhydrolase_4"/>
    <property type="match status" value="1"/>
</dbReference>
<comment type="caution">
    <text evidence="6">The sequence shown here is derived from an EMBL/GenBank/DDBJ whole genome shotgun (WGS) entry which is preliminary data.</text>
</comment>
<evidence type="ECO:0000256" key="1">
    <source>
        <dbReference type="ARBA" id="ARBA00010088"/>
    </source>
</evidence>
<feature type="compositionally biased region" description="Low complexity" evidence="4">
    <location>
        <begin position="153"/>
        <end position="181"/>
    </location>
</feature>
<feature type="region of interest" description="Disordered" evidence="4">
    <location>
        <begin position="153"/>
        <end position="203"/>
    </location>
</feature>
<dbReference type="Proteomes" id="UP000572528">
    <property type="component" value="Unassembled WGS sequence"/>
</dbReference>
<gene>
    <name evidence="6" type="ORF">HZZ05_12560</name>
</gene>
<dbReference type="AlphaFoldDB" id="A0A853ERN3"/>
<dbReference type="PANTHER" id="PTHR43248">
    <property type="entry name" value="2-SUCCINYL-6-HYDROXY-2,4-CYCLOHEXADIENE-1-CARBOXYLATE SYNTHASE"/>
    <property type="match status" value="1"/>
</dbReference>
<dbReference type="InterPro" id="IPR013595">
    <property type="entry name" value="Pept_S33_TAP-like_C"/>
</dbReference>
<organism evidence="6 7">
    <name type="scientific">Actinomyces bowdenii</name>
    <dbReference type="NCBI Taxonomy" id="131109"/>
    <lineage>
        <taxon>Bacteria</taxon>
        <taxon>Bacillati</taxon>
        <taxon>Actinomycetota</taxon>
        <taxon>Actinomycetes</taxon>
        <taxon>Actinomycetales</taxon>
        <taxon>Actinomycetaceae</taxon>
        <taxon>Actinomyces</taxon>
    </lineage>
</organism>
<dbReference type="RefSeq" id="WP_179901563.1">
    <property type="nucleotide sequence ID" value="NZ_JACBXV010000269.1"/>
</dbReference>
<comment type="similarity">
    <text evidence="1">Belongs to the peptidase S33 family.</text>
</comment>
<evidence type="ECO:0000313" key="7">
    <source>
        <dbReference type="Proteomes" id="UP000572528"/>
    </source>
</evidence>
<dbReference type="Gene3D" id="3.40.50.1820">
    <property type="entry name" value="alpha/beta hydrolase"/>
    <property type="match status" value="1"/>
</dbReference>
<dbReference type="EMBL" id="JACBXV010000269">
    <property type="protein sequence ID" value="NYS70326.1"/>
    <property type="molecule type" value="Genomic_DNA"/>
</dbReference>
<dbReference type="InterPro" id="IPR029058">
    <property type="entry name" value="AB_hydrolase_fold"/>
</dbReference>